<dbReference type="PANTHER" id="PTHR43674">
    <property type="entry name" value="NITRILASE C965.09-RELATED"/>
    <property type="match status" value="1"/>
</dbReference>
<protein>
    <submittedName>
        <fullName evidence="4">Carbon-nitrogen hydrolase</fullName>
    </submittedName>
</protein>
<dbReference type="EMBL" id="BJVY01000005">
    <property type="protein sequence ID" value="GEL69604.1"/>
    <property type="molecule type" value="Genomic_DNA"/>
</dbReference>
<reference evidence="3 6" key="2">
    <citation type="submission" date="2019-07" db="EMBL/GenBank/DDBJ databases">
        <title>Whole genome shotgun sequence of Myxococcus virescens NBRC 100334.</title>
        <authorList>
            <person name="Hosoyama A."/>
            <person name="Uohara A."/>
            <person name="Ohji S."/>
            <person name="Ichikawa N."/>
        </authorList>
    </citation>
    <scope>NUCLEOTIDE SEQUENCE [LARGE SCALE GENOMIC DNA]</scope>
    <source>
        <strain evidence="3 6">NBRC 100334</strain>
    </source>
</reference>
<dbReference type="GO" id="GO:0016811">
    <property type="term" value="F:hydrolase activity, acting on carbon-nitrogen (but not peptide) bonds, in linear amides"/>
    <property type="evidence" value="ECO:0007669"/>
    <property type="project" value="TreeGrafter"/>
</dbReference>
<keyword evidence="5" id="KW-1185">Reference proteome</keyword>
<proteinExistence type="predicted"/>
<evidence type="ECO:0000313" key="5">
    <source>
        <dbReference type="Proteomes" id="UP000198717"/>
    </source>
</evidence>
<dbReference type="InterPro" id="IPR050345">
    <property type="entry name" value="Aliph_Amidase/BUP"/>
</dbReference>
<evidence type="ECO:0000313" key="6">
    <source>
        <dbReference type="Proteomes" id="UP000321224"/>
    </source>
</evidence>
<dbReference type="CDD" id="cd07197">
    <property type="entry name" value="nitrilase"/>
    <property type="match status" value="1"/>
</dbReference>
<dbReference type="AlphaFoldDB" id="A0A511H861"/>
<evidence type="ECO:0000313" key="3">
    <source>
        <dbReference type="EMBL" id="GEL69604.1"/>
    </source>
</evidence>
<dbReference type="InterPro" id="IPR036526">
    <property type="entry name" value="C-N_Hydrolase_sf"/>
</dbReference>
<dbReference type="Proteomes" id="UP000321224">
    <property type="component" value="Unassembled WGS sequence"/>
</dbReference>
<keyword evidence="1 4" id="KW-0378">Hydrolase</keyword>
<dbReference type="RefSeq" id="WP_090484433.1">
    <property type="nucleotide sequence ID" value="NZ_BJVY01000005.1"/>
</dbReference>
<evidence type="ECO:0000313" key="4">
    <source>
        <dbReference type="EMBL" id="SDD27038.1"/>
    </source>
</evidence>
<accession>A0A511H861</accession>
<reference evidence="4 5" key="1">
    <citation type="submission" date="2016-10" db="EMBL/GenBank/DDBJ databases">
        <authorList>
            <person name="Varghese N."/>
            <person name="Submissions S."/>
        </authorList>
    </citation>
    <scope>NUCLEOTIDE SEQUENCE [LARGE SCALE GENOMIC DNA]</scope>
    <source>
        <strain evidence="4 5">DSM 2260</strain>
    </source>
</reference>
<dbReference type="PROSITE" id="PS50263">
    <property type="entry name" value="CN_HYDROLASE"/>
    <property type="match status" value="1"/>
</dbReference>
<evidence type="ECO:0000256" key="1">
    <source>
        <dbReference type="ARBA" id="ARBA00022801"/>
    </source>
</evidence>
<dbReference type="Proteomes" id="UP000198717">
    <property type="component" value="Unassembled WGS sequence"/>
</dbReference>
<dbReference type="Gene3D" id="3.60.110.10">
    <property type="entry name" value="Carbon-nitrogen hydrolase"/>
    <property type="match status" value="1"/>
</dbReference>
<dbReference type="InterPro" id="IPR003010">
    <property type="entry name" value="C-N_Hydrolase"/>
</dbReference>
<evidence type="ECO:0000259" key="2">
    <source>
        <dbReference type="PROSITE" id="PS50263"/>
    </source>
</evidence>
<dbReference type="EMBL" id="FNAJ01000001">
    <property type="protein sequence ID" value="SDD27038.1"/>
    <property type="molecule type" value="Genomic_DNA"/>
</dbReference>
<comment type="caution">
    <text evidence="3">The sequence shown here is derived from an EMBL/GenBank/DDBJ whole genome shotgun (WGS) entry which is preliminary data.</text>
</comment>
<organism evidence="3 6">
    <name type="scientific">Myxococcus virescens</name>
    <dbReference type="NCBI Taxonomy" id="83456"/>
    <lineage>
        <taxon>Bacteria</taxon>
        <taxon>Pseudomonadati</taxon>
        <taxon>Myxococcota</taxon>
        <taxon>Myxococcia</taxon>
        <taxon>Myxococcales</taxon>
        <taxon>Cystobacterineae</taxon>
        <taxon>Myxococcaceae</taxon>
        <taxon>Myxococcus</taxon>
    </lineage>
</organism>
<dbReference type="Pfam" id="PF00795">
    <property type="entry name" value="CN_hydrolase"/>
    <property type="match status" value="1"/>
</dbReference>
<gene>
    <name evidence="3" type="ORF">MVI01_13880</name>
    <name evidence="4" type="ORF">SAMN04488504_101206</name>
</gene>
<dbReference type="SUPFAM" id="SSF56317">
    <property type="entry name" value="Carbon-nitrogen hydrolase"/>
    <property type="match status" value="1"/>
</dbReference>
<feature type="domain" description="CN hydrolase" evidence="2">
    <location>
        <begin position="8"/>
        <end position="338"/>
    </location>
</feature>
<dbReference type="PANTHER" id="PTHR43674:SF13">
    <property type="entry name" value="CN HYDROLASE DOMAIN-CONTAINING PROTEIN"/>
    <property type="match status" value="1"/>
</dbReference>
<sequence>MDTATDLVELFALQPRVSLEDYASPAAFTARHRALAAKVDALRARDASGQPRSPALVVWPESVGAPLLFLGHMHRVRQSTSLQGALKRVRLSEAWGVWNAWSNFRPPSLTECIYAARAPLVHRTLWNTFSGIARDFGLWVVAGSALLPAGRRGEGSPDFEPFSARTYNTSYTFSPEGNCVAAARKANLVPSWEDGLHLSPGRPEDLAVLQTPFGKLATLIGYDGFAQPHTRDEPWFAPCAQYLDAVRVDVLAHPSIHAGPWARAAQGERWQHEGLPAQLRTLRNVRYVVSAQQVGSLLGGTFEGAAHILERTASGDVRVLAHAQTTQEEDVVHATVPTAAHGTP</sequence>
<name>A0A511H861_9BACT</name>